<sequence>MLPVHVQMEKITIAGRPVIHLYGDESPHGSMVYYHGWGSSAESSIFRGGIFASYGFDTYLPDAPYHGQRQSPDLDIGEDIPWRTLMDLVQRNNDEFQDIQDYLKTDAIYLSGHSMGALTVGMVLKNYPVQGGLAMNGAFDFVALGQHYGLKPQDLEGIDLPLEDLASYRDKVLYMANGGQDQSIPAQIQESFYQALVNSGVTNCHFSLFEDVGHVVTTNMLDEGLTYLLKEDK</sequence>
<keyword evidence="3" id="KW-1185">Reference proteome</keyword>
<dbReference type="Gene3D" id="3.40.50.1820">
    <property type="entry name" value="alpha/beta hydrolase"/>
    <property type="match status" value="1"/>
</dbReference>
<gene>
    <name evidence="2" type="ORF">NCTC13150_01967</name>
</gene>
<reference evidence="2 3" key="1">
    <citation type="submission" date="2019-02" db="EMBL/GenBank/DDBJ databases">
        <authorList>
            <consortium name="Pathogen Informatics"/>
        </authorList>
    </citation>
    <scope>NUCLEOTIDE SEQUENCE [LARGE SCALE GENOMIC DNA]</scope>
    <source>
        <strain evidence="2 3">3012STDY7089603</strain>
    </source>
</reference>
<dbReference type="InterPro" id="IPR029058">
    <property type="entry name" value="AB_hydrolase_fold"/>
</dbReference>
<dbReference type="SUPFAM" id="SSF53474">
    <property type="entry name" value="alpha/beta-Hydrolases"/>
    <property type="match status" value="1"/>
</dbReference>
<dbReference type="Proteomes" id="UP000377798">
    <property type="component" value="Unassembled WGS sequence"/>
</dbReference>
<accession>A0A8H2M6I9</accession>
<evidence type="ECO:0000259" key="1">
    <source>
        <dbReference type="Pfam" id="PF12697"/>
    </source>
</evidence>
<dbReference type="AlphaFoldDB" id="A0A8H2M6I9"/>
<evidence type="ECO:0000313" key="2">
    <source>
        <dbReference type="EMBL" id="VFB17374.1"/>
    </source>
</evidence>
<organism evidence="2 3">
    <name type="scientific">Urinicoccus massiliensis</name>
    <dbReference type="NCBI Taxonomy" id="1723382"/>
    <lineage>
        <taxon>Bacteria</taxon>
        <taxon>Bacillati</taxon>
        <taxon>Bacillota</taxon>
        <taxon>Tissierellia</taxon>
        <taxon>Tissierellales</taxon>
        <taxon>Peptoniphilaceae</taxon>
        <taxon>Urinicoccus</taxon>
    </lineage>
</organism>
<name>A0A8H2M6I9_9FIRM</name>
<dbReference type="InterPro" id="IPR000073">
    <property type="entry name" value="AB_hydrolase_1"/>
</dbReference>
<proteinExistence type="predicted"/>
<protein>
    <submittedName>
        <fullName evidence="2">Esterase</fullName>
    </submittedName>
</protein>
<dbReference type="RefSeq" id="WP_131749916.1">
    <property type="nucleotide sequence ID" value="NZ_CAACYI010000001.1"/>
</dbReference>
<feature type="domain" description="AB hydrolase-1" evidence="1">
    <location>
        <begin position="35"/>
        <end position="139"/>
    </location>
</feature>
<comment type="caution">
    <text evidence="2">The sequence shown here is derived from an EMBL/GenBank/DDBJ whole genome shotgun (WGS) entry which is preliminary data.</text>
</comment>
<dbReference type="Pfam" id="PF12697">
    <property type="entry name" value="Abhydrolase_6"/>
    <property type="match status" value="1"/>
</dbReference>
<evidence type="ECO:0000313" key="3">
    <source>
        <dbReference type="Proteomes" id="UP000377798"/>
    </source>
</evidence>
<dbReference type="EMBL" id="CAACYI010000001">
    <property type="protein sequence ID" value="VFB17374.1"/>
    <property type="molecule type" value="Genomic_DNA"/>
</dbReference>